<dbReference type="PANTHER" id="PTHR44520">
    <property type="entry name" value="RESPONSE REGULATOR RCP1-RELATED"/>
    <property type="match status" value="1"/>
</dbReference>
<comment type="caution">
    <text evidence="4">The sequence shown here is derived from an EMBL/GenBank/DDBJ whole genome shotgun (WGS) entry which is preliminary data.</text>
</comment>
<dbReference type="Proteomes" id="UP000233767">
    <property type="component" value="Unassembled WGS sequence"/>
</dbReference>
<proteinExistence type="predicted"/>
<evidence type="ECO:0000313" key="5">
    <source>
        <dbReference type="Proteomes" id="UP000233767"/>
    </source>
</evidence>
<dbReference type="InterPro" id="IPR001789">
    <property type="entry name" value="Sig_transdc_resp-reg_receiver"/>
</dbReference>
<name>A0A497UI67_9FLAO</name>
<dbReference type="CDD" id="cd17557">
    <property type="entry name" value="REC_Rcp-like"/>
    <property type="match status" value="1"/>
</dbReference>
<dbReference type="EMBL" id="RCCB01000011">
    <property type="protein sequence ID" value="RLJ30242.1"/>
    <property type="molecule type" value="Genomic_DNA"/>
</dbReference>
<evidence type="ECO:0000256" key="1">
    <source>
        <dbReference type="PROSITE-ProRule" id="PRU00169"/>
    </source>
</evidence>
<dbReference type="EMBL" id="PJND01000008">
    <property type="protein sequence ID" value="PKW21120.1"/>
    <property type="molecule type" value="Genomic_DNA"/>
</dbReference>
<dbReference type="GO" id="GO:0000160">
    <property type="term" value="P:phosphorelay signal transduction system"/>
    <property type="evidence" value="ECO:0007669"/>
    <property type="project" value="InterPro"/>
</dbReference>
<evidence type="ECO:0000313" key="3">
    <source>
        <dbReference type="EMBL" id="PKW21120.1"/>
    </source>
</evidence>
<reference evidence="3 5" key="1">
    <citation type="submission" date="2017-12" db="EMBL/GenBank/DDBJ databases">
        <title>Genomic Encyclopedia of Type Strains, Phase III (KMG-III): the genomes of soil and plant-associated and newly described type strains.</title>
        <authorList>
            <person name="Whitman W."/>
        </authorList>
    </citation>
    <scope>NUCLEOTIDE SEQUENCE [LARGE SCALE GENOMIC DNA]</scope>
    <source>
        <strain evidence="3 5">IP-10</strain>
    </source>
</reference>
<dbReference type="SMART" id="SM00448">
    <property type="entry name" value="REC"/>
    <property type="match status" value="1"/>
</dbReference>
<dbReference type="SUPFAM" id="SSF52172">
    <property type="entry name" value="CheY-like"/>
    <property type="match status" value="1"/>
</dbReference>
<evidence type="ECO:0000313" key="4">
    <source>
        <dbReference type="EMBL" id="RLJ30242.1"/>
    </source>
</evidence>
<dbReference type="InterPro" id="IPR011006">
    <property type="entry name" value="CheY-like_superfamily"/>
</dbReference>
<dbReference type="PROSITE" id="PS50110">
    <property type="entry name" value="RESPONSE_REGULATORY"/>
    <property type="match status" value="1"/>
</dbReference>
<accession>A0A497UI67</accession>
<gene>
    <name evidence="3" type="ORF">B0G92_2404</name>
    <name evidence="4" type="ORF">CLV50_1646</name>
</gene>
<dbReference type="Gene3D" id="3.40.50.2300">
    <property type="match status" value="1"/>
</dbReference>
<dbReference type="AlphaFoldDB" id="A0A497UI67"/>
<protein>
    <submittedName>
        <fullName evidence="4">Response regulator receiver domain-containing protein</fullName>
    </submittedName>
</protein>
<keyword evidence="5" id="KW-1185">Reference proteome</keyword>
<dbReference type="RefSeq" id="WP_245867840.1">
    <property type="nucleotide sequence ID" value="NZ_JAVHXU010000101.1"/>
</dbReference>
<organism evidence="4 6">
    <name type="scientific">Flavobacterium lindanitolerans</name>
    <dbReference type="NCBI Taxonomy" id="428988"/>
    <lineage>
        <taxon>Bacteria</taxon>
        <taxon>Pseudomonadati</taxon>
        <taxon>Bacteroidota</taxon>
        <taxon>Flavobacteriia</taxon>
        <taxon>Flavobacteriales</taxon>
        <taxon>Flavobacteriaceae</taxon>
        <taxon>Flavobacterium</taxon>
    </lineage>
</organism>
<feature type="modified residue" description="4-aspartylphosphate" evidence="1">
    <location>
        <position position="62"/>
    </location>
</feature>
<dbReference type="InterPro" id="IPR052893">
    <property type="entry name" value="TCS_response_regulator"/>
</dbReference>
<evidence type="ECO:0000259" key="2">
    <source>
        <dbReference type="PROSITE" id="PS50110"/>
    </source>
</evidence>
<evidence type="ECO:0000313" key="6">
    <source>
        <dbReference type="Proteomes" id="UP000275027"/>
    </source>
</evidence>
<reference evidence="4 6" key="2">
    <citation type="submission" date="2018-10" db="EMBL/GenBank/DDBJ databases">
        <title>Genomic Encyclopedia of Archaeal and Bacterial Type Strains, Phase II (KMG-II): from individual species to whole genera.</title>
        <authorList>
            <person name="Goeker M."/>
        </authorList>
    </citation>
    <scope>NUCLEOTIDE SEQUENCE [LARGE SCALE GENOMIC DNA]</scope>
    <source>
        <strain evidence="4 6">DSM 21886</strain>
    </source>
</reference>
<dbReference type="Proteomes" id="UP000275027">
    <property type="component" value="Unassembled WGS sequence"/>
</dbReference>
<keyword evidence="1" id="KW-0597">Phosphoprotein</keyword>
<sequence>MKTSDKLMQIILVDDDTDDRLLFEEAFNELDSGENLTIFKDGREILDYLYTTTEIPDIVFLDLNMPILGGIDILREIRKDEKYQKLSVVIYSTSSAEKDIEDSLIAGANIYVKKPNDFETLKETLRKVIKMNWQFQSAELNRETFVFVI</sequence>
<dbReference type="Pfam" id="PF00072">
    <property type="entry name" value="Response_reg"/>
    <property type="match status" value="1"/>
</dbReference>
<feature type="domain" description="Response regulatory" evidence="2">
    <location>
        <begin position="9"/>
        <end position="129"/>
    </location>
</feature>